<accession>A0AAV8F0E5</accession>
<dbReference type="PROSITE" id="PS50878">
    <property type="entry name" value="RT_POL"/>
    <property type="match status" value="1"/>
</dbReference>
<evidence type="ECO:0000313" key="3">
    <source>
        <dbReference type="Proteomes" id="UP001140206"/>
    </source>
</evidence>
<dbReference type="InterPro" id="IPR026960">
    <property type="entry name" value="RVT-Znf"/>
</dbReference>
<protein>
    <submittedName>
        <fullName evidence="2">RNA-directed DNA polymerase (Reverse transcriptase)-related family protein</fullName>
    </submittedName>
</protein>
<feature type="domain" description="Reverse transcriptase" evidence="1">
    <location>
        <begin position="1"/>
        <end position="163"/>
    </location>
</feature>
<dbReference type="AlphaFoldDB" id="A0AAV8F0E5"/>
<proteinExistence type="predicted"/>
<dbReference type="InterPro" id="IPR000477">
    <property type="entry name" value="RT_dom"/>
</dbReference>
<dbReference type="PANTHER" id="PTHR33116">
    <property type="entry name" value="REVERSE TRANSCRIPTASE ZINC-BINDING DOMAIN-CONTAINING PROTEIN-RELATED-RELATED"/>
    <property type="match status" value="1"/>
</dbReference>
<dbReference type="EMBL" id="JAMFTS010000002">
    <property type="protein sequence ID" value="KAJ4786479.1"/>
    <property type="molecule type" value="Genomic_DNA"/>
</dbReference>
<dbReference type="Proteomes" id="UP001140206">
    <property type="component" value="Chromosome 2"/>
</dbReference>
<dbReference type="CDD" id="cd06222">
    <property type="entry name" value="RNase_H_like"/>
    <property type="match status" value="1"/>
</dbReference>
<name>A0AAV8F0E5_9POAL</name>
<dbReference type="Pfam" id="PF13966">
    <property type="entry name" value="zf-RVT"/>
    <property type="match status" value="1"/>
</dbReference>
<comment type="caution">
    <text evidence="2">The sequence shown here is derived from an EMBL/GenBank/DDBJ whole genome shotgun (WGS) entry which is preliminary data.</text>
</comment>
<evidence type="ECO:0000259" key="1">
    <source>
        <dbReference type="PROSITE" id="PS50878"/>
    </source>
</evidence>
<dbReference type="InterPro" id="IPR044730">
    <property type="entry name" value="RNase_H-like_dom_plant"/>
</dbReference>
<reference evidence="2" key="1">
    <citation type="submission" date="2022-08" db="EMBL/GenBank/DDBJ databases">
        <authorList>
            <person name="Marques A."/>
        </authorList>
    </citation>
    <scope>NUCLEOTIDE SEQUENCE</scope>
    <source>
        <strain evidence="2">RhyPub2mFocal</strain>
        <tissue evidence="2">Leaves</tissue>
    </source>
</reference>
<dbReference type="InterPro" id="IPR043502">
    <property type="entry name" value="DNA/RNA_pol_sf"/>
</dbReference>
<dbReference type="SUPFAM" id="SSF56672">
    <property type="entry name" value="DNA/RNA polymerases"/>
    <property type="match status" value="1"/>
</dbReference>
<organism evidence="2 3">
    <name type="scientific">Rhynchospora pubera</name>
    <dbReference type="NCBI Taxonomy" id="906938"/>
    <lineage>
        <taxon>Eukaryota</taxon>
        <taxon>Viridiplantae</taxon>
        <taxon>Streptophyta</taxon>
        <taxon>Embryophyta</taxon>
        <taxon>Tracheophyta</taxon>
        <taxon>Spermatophyta</taxon>
        <taxon>Magnoliopsida</taxon>
        <taxon>Liliopsida</taxon>
        <taxon>Poales</taxon>
        <taxon>Cyperaceae</taxon>
        <taxon>Cyperoideae</taxon>
        <taxon>Rhynchosporeae</taxon>
        <taxon>Rhynchospora</taxon>
    </lineage>
</organism>
<keyword evidence="2" id="KW-0808">Transferase</keyword>
<dbReference type="PANTHER" id="PTHR33116:SF86">
    <property type="entry name" value="REVERSE TRANSCRIPTASE DOMAIN-CONTAINING PROTEIN"/>
    <property type="match status" value="1"/>
</dbReference>
<dbReference type="Pfam" id="PF00078">
    <property type="entry name" value="RVT_1"/>
    <property type="match status" value="1"/>
</dbReference>
<keyword evidence="2" id="KW-0695">RNA-directed DNA polymerase</keyword>
<gene>
    <name evidence="2" type="ORF">LUZ62_037725</name>
</gene>
<sequence length="775" mass="89588">MRYLNVPQKIIDLLLFSFKNAKVTIQINGTGDGFINPTRGLRQGCPMSPYCFIMVMEMLTRRLQQAEAREQIRGIKLAPNCPILTHVVYADDLILLGHADGGDRLEMYNIMEDFGVVSGLVINPAKSKLWLSKRCDEQIAGLVQHTFQAEEAEEEEKYLGALLSRRNSAKRTGLMLLEKMKTKLTGWRSNMLTHAGRLVLLKSVLLSLPVYYMSMENIPKGLIKQMESLIAKFFWGKTDQTRYMAFVAWRKICQPVERGGLGVRQLDIFGDALFLKMVWAMISSEDKIWVKVCRGKYYHNLGFWRATNVAGASSLWRHVVKKRDFFKYNVNWQLFDGKKVEVLSQPWYEGWQVATQAIRRNRMIKIADVFDFDADQWRREEISNLLGESVADHIMQTVKKPCRIPGLSDSLIWDYNKAGKYTVKDGYQCAIMRMGRQENEVTWQYVWKWKGLVPKVKIFMWRVLTDGLPLAYNMHRRIHNISPMCARCNQENEFPTHCFFFCQGSRMVWFTGDLGIRTDNLPLDMREAVQHITQGMNDDYIRIFCYTLWEIWLARNEWFFQHKTFDPSNVCRKVRAWVGSASSLIHEGRILTQLSETVSYEIQINGWQMIIDASWDATKRMGAAFLVYQYGWLHTIGMVSKQADDPFESEALALQEVVELTSILVHEQGGQTVQIFSDCLNLVSAIKEHNTENLPSWRARPLVATIASRIHQLNCYLVVSHVQREAIKPAHDMANHARRMGVNYIGQPTAAIMCQHRIDMKLDAKFFQQVQEAPP</sequence>
<keyword evidence="3" id="KW-1185">Reference proteome</keyword>
<dbReference type="GO" id="GO:0003964">
    <property type="term" value="F:RNA-directed DNA polymerase activity"/>
    <property type="evidence" value="ECO:0007669"/>
    <property type="project" value="UniProtKB-KW"/>
</dbReference>
<keyword evidence="2" id="KW-0548">Nucleotidyltransferase</keyword>
<evidence type="ECO:0000313" key="2">
    <source>
        <dbReference type="EMBL" id="KAJ4786479.1"/>
    </source>
</evidence>